<organism evidence="10 11">
    <name type="scientific">Pantoea alhagi</name>
    <dbReference type="NCBI Taxonomy" id="1891675"/>
    <lineage>
        <taxon>Bacteria</taxon>
        <taxon>Pseudomonadati</taxon>
        <taxon>Pseudomonadota</taxon>
        <taxon>Gammaproteobacteria</taxon>
        <taxon>Enterobacterales</taxon>
        <taxon>Erwiniaceae</taxon>
        <taxon>Pantoea</taxon>
    </lineage>
</organism>
<protein>
    <recommendedName>
        <fullName evidence="5 9">Alpha-acetolactate decarboxylase</fullName>
        <ecNumber evidence="4 9">4.1.1.5</ecNumber>
    </recommendedName>
</protein>
<dbReference type="OrthoDB" id="8612680at2"/>
<dbReference type="Pfam" id="PF03306">
    <property type="entry name" value="AAL_decarboxy"/>
    <property type="match status" value="1"/>
</dbReference>
<evidence type="ECO:0000256" key="2">
    <source>
        <dbReference type="ARBA" id="ARBA00005170"/>
    </source>
</evidence>
<dbReference type="AlphaFoldDB" id="A0A1W6B4B1"/>
<proteinExistence type="inferred from homology"/>
<dbReference type="CDD" id="cd17299">
    <property type="entry name" value="acetolactate_decarboxylase"/>
    <property type="match status" value="1"/>
</dbReference>
<dbReference type="SUPFAM" id="SSF117856">
    <property type="entry name" value="AF0104/ALDC/Ptd012-like"/>
    <property type="match status" value="1"/>
</dbReference>
<dbReference type="RefSeq" id="WP_085069203.1">
    <property type="nucleotide sequence ID" value="NZ_CP019706.1"/>
</dbReference>
<evidence type="ECO:0000256" key="9">
    <source>
        <dbReference type="PIRNR" id="PIRNR001332"/>
    </source>
</evidence>
<evidence type="ECO:0000256" key="6">
    <source>
        <dbReference type="ARBA" id="ARBA00022793"/>
    </source>
</evidence>
<evidence type="ECO:0000313" key="11">
    <source>
        <dbReference type="Proteomes" id="UP000192900"/>
    </source>
</evidence>
<comment type="catalytic activity">
    <reaction evidence="1 9">
        <text>(2S)-2-acetolactate + H(+) = (R)-acetoin + CO2</text>
        <dbReference type="Rhea" id="RHEA:21580"/>
        <dbReference type="ChEBI" id="CHEBI:15378"/>
        <dbReference type="ChEBI" id="CHEBI:15686"/>
        <dbReference type="ChEBI" id="CHEBI:16526"/>
        <dbReference type="ChEBI" id="CHEBI:58476"/>
        <dbReference type="EC" id="4.1.1.5"/>
    </reaction>
</comment>
<evidence type="ECO:0000256" key="1">
    <source>
        <dbReference type="ARBA" id="ARBA00001784"/>
    </source>
</evidence>
<dbReference type="NCBIfam" id="TIGR01252">
    <property type="entry name" value="acetolac_decarb"/>
    <property type="match status" value="1"/>
</dbReference>
<evidence type="ECO:0000256" key="3">
    <source>
        <dbReference type="ARBA" id="ARBA00007106"/>
    </source>
</evidence>
<accession>A0A1W6B4B1</accession>
<dbReference type="InterPro" id="IPR005128">
    <property type="entry name" value="Acetolactate_a_deCO2ase"/>
</dbReference>
<dbReference type="GO" id="GO:0045151">
    <property type="term" value="P:acetoin biosynthetic process"/>
    <property type="evidence" value="ECO:0007669"/>
    <property type="project" value="UniProtKB-UniRule"/>
</dbReference>
<evidence type="ECO:0000313" key="10">
    <source>
        <dbReference type="EMBL" id="ARJ41930.1"/>
    </source>
</evidence>
<dbReference type="STRING" id="1891675.B1H58_07745"/>
<evidence type="ECO:0000256" key="7">
    <source>
        <dbReference type="ARBA" id="ARBA00023061"/>
    </source>
</evidence>
<sequence>MSHSVTDCSCEKQLAETISALREEQPESVIYQTSLMSALLSGVYEGSKTIADLLKKGDFGLGTFNHLDGEMIAFNSNVYQLRADGSANAAQPDQRTPFAVMTFFRPQYQHRFSGVADRDAVHEIINQQIVSDNQFCALRIDGRFHQVQTRTVPCQHRPYKPMMEAIEQQPTFHFNQRDGVLIGFRTPQYMQGINVAGYHEHFITDDRQGGGHVLDYSLESGVLTFGAISKLVIDLPDDRDFLQADLNPDDLDSAIRAVES</sequence>
<comment type="pathway">
    <text evidence="2 9">Polyol metabolism; (R,R)-butane-2,3-diol biosynthesis; (R,R)-butane-2,3-diol from pyruvate: step 2/3.</text>
</comment>
<dbReference type="KEGG" id="palh:B1H58_07745"/>
<reference evidence="10 11" key="1">
    <citation type="submission" date="2017-02" db="EMBL/GenBank/DDBJ databases">
        <title>Complete genome sequence of the drought resistance-promoting endophyte Pantoea alhagi LTYR-11Z.</title>
        <authorList>
            <person name="Zhang L."/>
        </authorList>
    </citation>
    <scope>NUCLEOTIDE SEQUENCE [LARGE SCALE GENOMIC DNA]</scope>
    <source>
        <strain evidence="10 11">LTYR-11Z</strain>
    </source>
</reference>
<dbReference type="PANTHER" id="PTHR35524">
    <property type="entry name" value="ALPHA-ACETOLACTATE DECARBOXYLASE"/>
    <property type="match status" value="1"/>
</dbReference>
<dbReference type="UniPathway" id="UPA00626">
    <property type="reaction ID" value="UER00678"/>
</dbReference>
<dbReference type="GO" id="GO:0047605">
    <property type="term" value="F:acetolactate decarboxylase activity"/>
    <property type="evidence" value="ECO:0007669"/>
    <property type="project" value="UniProtKB-UniRule"/>
</dbReference>
<evidence type="ECO:0000256" key="8">
    <source>
        <dbReference type="ARBA" id="ARBA00023239"/>
    </source>
</evidence>
<dbReference type="Proteomes" id="UP000192900">
    <property type="component" value="Chromosome"/>
</dbReference>
<evidence type="ECO:0000256" key="4">
    <source>
        <dbReference type="ARBA" id="ARBA00013204"/>
    </source>
</evidence>
<keyword evidence="11" id="KW-1185">Reference proteome</keyword>
<name>A0A1W6B4B1_9GAMM</name>
<dbReference type="Gene3D" id="3.30.1330.80">
    <property type="entry name" value="Hypothetical protein, similar to alpha- acetolactate decarboxylase, domain 2"/>
    <property type="match status" value="2"/>
</dbReference>
<keyword evidence="7 9" id="KW-0005">Acetoin biosynthesis</keyword>
<keyword evidence="8 9" id="KW-0456">Lyase</keyword>
<dbReference type="EC" id="4.1.1.5" evidence="4 9"/>
<evidence type="ECO:0000256" key="5">
    <source>
        <dbReference type="ARBA" id="ARBA00020164"/>
    </source>
</evidence>
<dbReference type="PANTHER" id="PTHR35524:SF1">
    <property type="entry name" value="ALPHA-ACETOLACTATE DECARBOXYLASE"/>
    <property type="match status" value="1"/>
</dbReference>
<comment type="similarity">
    <text evidence="3 9">Belongs to the alpha-acetolactate decarboxylase family.</text>
</comment>
<dbReference type="EMBL" id="CP019706">
    <property type="protein sequence ID" value="ARJ41930.1"/>
    <property type="molecule type" value="Genomic_DNA"/>
</dbReference>
<gene>
    <name evidence="10" type="ORF">B1H58_07745</name>
</gene>
<keyword evidence="6 9" id="KW-0210">Decarboxylase</keyword>
<dbReference type="PIRSF" id="PIRSF001332">
    <property type="entry name" value="Acetolac_decarb"/>
    <property type="match status" value="1"/>
</dbReference>